<sequence>MKRLLLAALLALSAPAPAWAWSNHALASYRALEVLPAVAQAPAVAAEPLEDFLAAQAQPIARLLQAQDAWAQQHIAQYPPLPAALRFDPQAAHTGPQALRLAFLHALRVSPESRLALYLQPDPWGPPATQPKLAHDAVSALPLREKDGEKHHFVRLQPGEPVAPLAVIASASDEPDYGMDVNLFEDSPSAWGPTYGFGKLPFGNPSLDFATQAPFHMGFFYELPLIYAAAGFLKRTYPLLRVHQYQGLSELAFQSGHPYWGWRFAGLALHYVQDLTQPYHASLAPGYSSARLIGIQLLALLGMPQGKNDMVVLLSNRHFVLERYESQMIQASAAAHRPGPLEAALYDTRTDAGYPAWGDGHAYVKDTVARESHAAGEAVTAQMLAGSPARYVNDPGFDFGVHAGGIDLMAEVARQGGDARATLEASITTLMRHFGAHSRNLVRGIVGTPVASD</sequence>
<dbReference type="RefSeq" id="WP_344869885.1">
    <property type="nucleotide sequence ID" value="NZ_BAABBP010000035.1"/>
</dbReference>
<gene>
    <name evidence="2" type="ORF">GCM10022279_29580</name>
</gene>
<dbReference type="Gene3D" id="1.10.575.10">
    <property type="entry name" value="P1 Nuclease"/>
    <property type="match status" value="1"/>
</dbReference>
<dbReference type="InterPro" id="IPR008947">
    <property type="entry name" value="PLipase_C/P1_nuclease_dom_sf"/>
</dbReference>
<dbReference type="Proteomes" id="UP001501627">
    <property type="component" value="Unassembled WGS sequence"/>
</dbReference>
<evidence type="ECO:0000313" key="2">
    <source>
        <dbReference type="EMBL" id="GAA4003747.1"/>
    </source>
</evidence>
<organism evidence="2 3">
    <name type="scientific">Comamonas faecalis</name>
    <dbReference type="NCBI Taxonomy" id="1387849"/>
    <lineage>
        <taxon>Bacteria</taxon>
        <taxon>Pseudomonadati</taxon>
        <taxon>Pseudomonadota</taxon>
        <taxon>Betaproteobacteria</taxon>
        <taxon>Burkholderiales</taxon>
        <taxon>Comamonadaceae</taxon>
        <taxon>Comamonas</taxon>
    </lineage>
</organism>
<dbReference type="SUPFAM" id="SSF48537">
    <property type="entry name" value="Phospholipase C/P1 nuclease"/>
    <property type="match status" value="1"/>
</dbReference>
<evidence type="ECO:0008006" key="4">
    <source>
        <dbReference type="Google" id="ProtNLM"/>
    </source>
</evidence>
<reference evidence="3" key="1">
    <citation type="journal article" date="2019" name="Int. J. Syst. Evol. Microbiol.">
        <title>The Global Catalogue of Microorganisms (GCM) 10K type strain sequencing project: providing services to taxonomists for standard genome sequencing and annotation.</title>
        <authorList>
            <consortium name="The Broad Institute Genomics Platform"/>
            <consortium name="The Broad Institute Genome Sequencing Center for Infectious Disease"/>
            <person name="Wu L."/>
            <person name="Ma J."/>
        </authorList>
    </citation>
    <scope>NUCLEOTIDE SEQUENCE [LARGE SCALE GENOMIC DNA]</scope>
    <source>
        <strain evidence="3">JCM 17561</strain>
    </source>
</reference>
<protein>
    <recommendedName>
        <fullName evidence="4">Phospholipase</fullName>
    </recommendedName>
</protein>
<evidence type="ECO:0000313" key="3">
    <source>
        <dbReference type="Proteomes" id="UP001501627"/>
    </source>
</evidence>
<feature type="chain" id="PRO_5047241438" description="Phospholipase" evidence="1">
    <location>
        <begin position="21"/>
        <end position="453"/>
    </location>
</feature>
<comment type="caution">
    <text evidence="2">The sequence shown here is derived from an EMBL/GenBank/DDBJ whole genome shotgun (WGS) entry which is preliminary data.</text>
</comment>
<proteinExistence type="predicted"/>
<keyword evidence="1" id="KW-0732">Signal</keyword>
<name>A0ABP7RXU4_9BURK</name>
<evidence type="ECO:0000256" key="1">
    <source>
        <dbReference type="SAM" id="SignalP"/>
    </source>
</evidence>
<feature type="signal peptide" evidence="1">
    <location>
        <begin position="1"/>
        <end position="20"/>
    </location>
</feature>
<keyword evidence="3" id="KW-1185">Reference proteome</keyword>
<accession>A0ABP7RXU4</accession>
<dbReference type="EMBL" id="BAABBP010000035">
    <property type="protein sequence ID" value="GAA4003747.1"/>
    <property type="molecule type" value="Genomic_DNA"/>
</dbReference>